<protein>
    <recommendedName>
        <fullName evidence="1">GAG-pre-integrase domain-containing protein</fullName>
    </recommendedName>
</protein>
<accession>A0A5K0UXE8</accession>
<feature type="domain" description="GAG-pre-integrase" evidence="1">
    <location>
        <begin position="266"/>
        <end position="332"/>
    </location>
</feature>
<gene>
    <name evidence="2" type="ORF">NYM_LOCUS455</name>
</gene>
<dbReference type="InterPro" id="IPR025724">
    <property type="entry name" value="GAG-pre-integrase_dom"/>
</dbReference>
<dbReference type="Pfam" id="PF13976">
    <property type="entry name" value="gag_pre-integrs"/>
    <property type="match status" value="1"/>
</dbReference>
<evidence type="ECO:0000313" key="2">
    <source>
        <dbReference type="EMBL" id="VVV32514.1"/>
    </source>
</evidence>
<organism evidence="2">
    <name type="scientific">Nymphaea colorata</name>
    <name type="common">pocket water lily</name>
    <dbReference type="NCBI Taxonomy" id="210225"/>
    <lineage>
        <taxon>Eukaryota</taxon>
        <taxon>Viridiplantae</taxon>
        <taxon>Streptophyta</taxon>
        <taxon>Embryophyta</taxon>
        <taxon>Tracheophyta</taxon>
        <taxon>Spermatophyta</taxon>
        <taxon>Magnoliopsida</taxon>
        <taxon>Nymphaeales</taxon>
        <taxon>Nymphaeaceae</taxon>
        <taxon>Nymphaea</taxon>
    </lineage>
</organism>
<sequence>MDDDDLVICIMAGVPPGEYRCLRTALKTRVDPITLEDLLAMLLIHESQLDEVDNFSIGNSSVNFTMKNQNFGGNCVKNKRGHTKNQDQSLTNQTGSCFACGNNGHIAANYHTVSQVCHQSGHGTLKCKTYKLQKIDEASSMEAHAADLYGSFDHGGWYRNSRATHHDILDFNNLTIQSNYNRGDQFRIGNGQGLNIKHIGTSVFSHIDSKFIMKDILHMSSFTKNLISVYKFTKDKDVLLEFHPQFSYLKDAKTGHLLLKGNNERGLYKLNLGAIGREPAALLGEQTTRQKWLERLAHPSMKIMQYILYEYGLPSIFNKFDSLCEACQMGKSHTLPFSSSIHEINGPLELIYIDVWGSVPIASMQGYYFYINFVDGYSRFTC</sequence>
<dbReference type="EMBL" id="LR721774">
    <property type="protein sequence ID" value="VVV32514.1"/>
    <property type="molecule type" value="Genomic_DNA"/>
</dbReference>
<name>A0A5K0UXE8_9MAGN</name>
<reference evidence="2" key="1">
    <citation type="submission" date="2019-09" db="EMBL/GenBank/DDBJ databases">
        <authorList>
            <person name="Zhang L."/>
        </authorList>
    </citation>
    <scope>NUCLEOTIDE SEQUENCE</scope>
</reference>
<dbReference type="PANTHER" id="PTHR47481:SF31">
    <property type="entry name" value="OS01G0873500 PROTEIN"/>
    <property type="match status" value="1"/>
</dbReference>
<proteinExistence type="predicted"/>
<dbReference type="PANTHER" id="PTHR47481">
    <property type="match status" value="1"/>
</dbReference>
<dbReference type="Gramene" id="NC1G0090340.1">
    <property type="protein sequence ID" value="NC1G0090340.1:cds"/>
    <property type="gene ID" value="NC1G0090340"/>
</dbReference>
<evidence type="ECO:0000259" key="1">
    <source>
        <dbReference type="Pfam" id="PF13976"/>
    </source>
</evidence>
<dbReference type="AlphaFoldDB" id="A0A5K0UXE8"/>